<sequence length="67" mass="7555">MPGGEKPDTRRSPDQHPAGQQPADPQPAGETGQDRQPDRIRRQNDRIREMERLMKAAAAFARGRPPR</sequence>
<evidence type="ECO:0008006" key="4">
    <source>
        <dbReference type="Google" id="ProtNLM"/>
    </source>
</evidence>
<evidence type="ECO:0000313" key="3">
    <source>
        <dbReference type="Proteomes" id="UP001596456"/>
    </source>
</evidence>
<feature type="compositionally biased region" description="Low complexity" evidence="1">
    <location>
        <begin position="15"/>
        <end position="29"/>
    </location>
</feature>
<feature type="compositionally biased region" description="Basic and acidic residues" evidence="1">
    <location>
        <begin position="1"/>
        <end position="14"/>
    </location>
</feature>
<feature type="compositionally biased region" description="Basic and acidic residues" evidence="1">
    <location>
        <begin position="32"/>
        <end position="47"/>
    </location>
</feature>
<dbReference type="Proteomes" id="UP001596456">
    <property type="component" value="Unassembled WGS sequence"/>
</dbReference>
<evidence type="ECO:0000313" key="2">
    <source>
        <dbReference type="EMBL" id="MFC7332653.1"/>
    </source>
</evidence>
<dbReference type="RefSeq" id="WP_377357198.1">
    <property type="nucleotide sequence ID" value="NZ_JBHTCM010000006.1"/>
</dbReference>
<proteinExistence type="predicted"/>
<keyword evidence="3" id="KW-1185">Reference proteome</keyword>
<protein>
    <recommendedName>
        <fullName evidence="4">Transposase</fullName>
    </recommendedName>
</protein>
<reference evidence="3" key="1">
    <citation type="journal article" date="2019" name="Int. J. Syst. Evol. Microbiol.">
        <title>The Global Catalogue of Microorganisms (GCM) 10K type strain sequencing project: providing services to taxonomists for standard genome sequencing and annotation.</title>
        <authorList>
            <consortium name="The Broad Institute Genomics Platform"/>
            <consortium name="The Broad Institute Genome Sequencing Center for Infectious Disease"/>
            <person name="Wu L."/>
            <person name="Ma J."/>
        </authorList>
    </citation>
    <scope>NUCLEOTIDE SEQUENCE [LARGE SCALE GENOMIC DNA]</scope>
    <source>
        <strain evidence="3">CGMCC 1.16275</strain>
    </source>
</reference>
<organism evidence="2 3">
    <name type="scientific">Rhodocista pekingensis</name>
    <dbReference type="NCBI Taxonomy" id="201185"/>
    <lineage>
        <taxon>Bacteria</taxon>
        <taxon>Pseudomonadati</taxon>
        <taxon>Pseudomonadota</taxon>
        <taxon>Alphaproteobacteria</taxon>
        <taxon>Rhodospirillales</taxon>
        <taxon>Azospirillaceae</taxon>
        <taxon>Rhodocista</taxon>
    </lineage>
</organism>
<dbReference type="EMBL" id="JBHTCM010000006">
    <property type="protein sequence ID" value="MFC7332653.1"/>
    <property type="molecule type" value="Genomic_DNA"/>
</dbReference>
<accession>A0ABW2KTV0</accession>
<gene>
    <name evidence="2" type="ORF">ACFQPS_05725</name>
</gene>
<comment type="caution">
    <text evidence="2">The sequence shown here is derived from an EMBL/GenBank/DDBJ whole genome shotgun (WGS) entry which is preliminary data.</text>
</comment>
<name>A0ABW2KTV0_9PROT</name>
<feature type="region of interest" description="Disordered" evidence="1">
    <location>
        <begin position="1"/>
        <end position="47"/>
    </location>
</feature>
<evidence type="ECO:0000256" key="1">
    <source>
        <dbReference type="SAM" id="MobiDB-lite"/>
    </source>
</evidence>